<keyword evidence="2" id="KW-1185">Reference proteome</keyword>
<name>A0A4V1L504_9BACT</name>
<dbReference type="AlphaFoldDB" id="A0A4V1L504"/>
<reference evidence="1 2" key="1">
    <citation type="submission" date="2018-11" db="EMBL/GenBank/DDBJ databases">
        <authorList>
            <person name="Mardanov A.V."/>
            <person name="Ravin N.V."/>
            <person name="Dedysh S.N."/>
        </authorList>
    </citation>
    <scope>NUCLEOTIDE SEQUENCE [LARGE SCALE GENOMIC DNA]</scope>
    <source>
        <strain evidence="1 2">AF10</strain>
    </source>
</reference>
<dbReference type="Proteomes" id="UP000289437">
    <property type="component" value="Unassembled WGS sequence"/>
</dbReference>
<accession>A0A4V1L504</accession>
<gene>
    <name evidence="1" type="ORF">GRAN_5043</name>
</gene>
<evidence type="ECO:0000313" key="1">
    <source>
        <dbReference type="EMBL" id="RXH54074.1"/>
    </source>
</evidence>
<sequence>MRSSKSVAGVLVCVRATPKGIKLRAKTASKMLNIFMHWILLRWR</sequence>
<reference evidence="2" key="2">
    <citation type="submission" date="2019-02" db="EMBL/GenBank/DDBJ databases">
        <title>Granulicella sibirica sp. nov., a psychrotolerant acidobacterium isolated from an organic soil layer in forested tundra, West Siberia.</title>
        <authorList>
            <person name="Oshkin I.Y."/>
            <person name="Kulichevskaya I.S."/>
            <person name="Rijpstra W.I.C."/>
            <person name="Sinninghe Damste J.S."/>
            <person name="Rakitin A.L."/>
            <person name="Ravin N.V."/>
            <person name="Dedysh S.N."/>
        </authorList>
    </citation>
    <scope>NUCLEOTIDE SEQUENCE [LARGE SCALE GENOMIC DNA]</scope>
    <source>
        <strain evidence="2">AF10</strain>
    </source>
</reference>
<organism evidence="1 2">
    <name type="scientific">Granulicella sibirica</name>
    <dbReference type="NCBI Taxonomy" id="2479048"/>
    <lineage>
        <taxon>Bacteria</taxon>
        <taxon>Pseudomonadati</taxon>
        <taxon>Acidobacteriota</taxon>
        <taxon>Terriglobia</taxon>
        <taxon>Terriglobales</taxon>
        <taxon>Acidobacteriaceae</taxon>
        <taxon>Granulicella</taxon>
    </lineage>
</organism>
<evidence type="ECO:0000313" key="2">
    <source>
        <dbReference type="Proteomes" id="UP000289437"/>
    </source>
</evidence>
<comment type="caution">
    <text evidence="1">The sequence shown here is derived from an EMBL/GenBank/DDBJ whole genome shotgun (WGS) entry which is preliminary data.</text>
</comment>
<proteinExistence type="predicted"/>
<protein>
    <submittedName>
        <fullName evidence="1">Uncharacterized protein</fullName>
    </submittedName>
</protein>
<dbReference type="EMBL" id="RDSM01000006">
    <property type="protein sequence ID" value="RXH54074.1"/>
    <property type="molecule type" value="Genomic_DNA"/>
</dbReference>